<dbReference type="PANTHER" id="PTHR30460:SF0">
    <property type="entry name" value="MODERATE CONDUCTANCE MECHANOSENSITIVE CHANNEL YBIO"/>
    <property type="match status" value="1"/>
</dbReference>
<dbReference type="InterPro" id="IPR023408">
    <property type="entry name" value="MscS_beta-dom_sf"/>
</dbReference>
<keyword evidence="3" id="KW-1003">Cell membrane</keyword>
<sequence length="295" mass="32690">MFALDVDLTKGGINIGNIPITTNQLTDLLFKVISIAAIAIFMYLTIKIGSAIIHKFMERQRKSNLKFTLNEKKSMTLEAILKSILRYGVYFFGIVGILSQVFGAISLTFAGIGGVAIAFGAQSIVKDIINGFFILFEDQFAVGDYINIDDKGGIVESIELRVTKIRDFNGDLHIIPNGLISKITNHSRGDIRFAVDVDVPYDEDIDRIIGIVSNVCSEFKDTNENVIERPKVLGVSAIRESSQTIRVIGRAKPLTQGECEMSLRREIKKALDKEKVEAPYQKRKILSDGKGDKNA</sequence>
<dbReference type="InterPro" id="IPR010920">
    <property type="entry name" value="LSM_dom_sf"/>
</dbReference>
<dbReference type="InterPro" id="IPR049278">
    <property type="entry name" value="MS_channel_C"/>
</dbReference>
<evidence type="ECO:0000313" key="11">
    <source>
        <dbReference type="Proteomes" id="UP000632377"/>
    </source>
</evidence>
<feature type="transmembrane region" description="Helical" evidence="7">
    <location>
        <begin position="89"/>
        <end position="119"/>
    </location>
</feature>
<feature type="domain" description="Mechanosensitive ion channel MscS" evidence="8">
    <location>
        <begin position="124"/>
        <end position="188"/>
    </location>
</feature>
<accession>A0ABS1TGC4</accession>
<evidence type="ECO:0000256" key="1">
    <source>
        <dbReference type="ARBA" id="ARBA00004651"/>
    </source>
</evidence>
<keyword evidence="5 7" id="KW-1133">Transmembrane helix</keyword>
<dbReference type="InterPro" id="IPR011066">
    <property type="entry name" value="MscS_channel_C_sf"/>
</dbReference>
<evidence type="ECO:0000259" key="9">
    <source>
        <dbReference type="Pfam" id="PF21082"/>
    </source>
</evidence>
<dbReference type="Proteomes" id="UP000632377">
    <property type="component" value="Unassembled WGS sequence"/>
</dbReference>
<dbReference type="SUPFAM" id="SSF82861">
    <property type="entry name" value="Mechanosensitive channel protein MscS (YggB), transmembrane region"/>
    <property type="match status" value="1"/>
</dbReference>
<evidence type="ECO:0000256" key="2">
    <source>
        <dbReference type="ARBA" id="ARBA00008017"/>
    </source>
</evidence>
<dbReference type="SUPFAM" id="SSF82689">
    <property type="entry name" value="Mechanosensitive channel protein MscS (YggB), C-terminal domain"/>
    <property type="match status" value="1"/>
</dbReference>
<proteinExistence type="inferred from homology"/>
<comment type="similarity">
    <text evidence="2">Belongs to the MscS (TC 1.A.23) family.</text>
</comment>
<dbReference type="Gene3D" id="3.30.70.100">
    <property type="match status" value="1"/>
</dbReference>
<feature type="domain" description="Mechanosensitive ion channel MscS C-terminal" evidence="9">
    <location>
        <begin position="195"/>
        <end position="277"/>
    </location>
</feature>
<evidence type="ECO:0000256" key="3">
    <source>
        <dbReference type="ARBA" id="ARBA00022475"/>
    </source>
</evidence>
<feature type="transmembrane region" description="Helical" evidence="7">
    <location>
        <begin position="28"/>
        <end position="53"/>
    </location>
</feature>
<comment type="caution">
    <text evidence="10">The sequence shown here is derived from an EMBL/GenBank/DDBJ whole genome shotgun (WGS) entry which is preliminary data.</text>
</comment>
<evidence type="ECO:0000313" key="10">
    <source>
        <dbReference type="EMBL" id="MBL4938416.1"/>
    </source>
</evidence>
<evidence type="ECO:0000259" key="8">
    <source>
        <dbReference type="Pfam" id="PF00924"/>
    </source>
</evidence>
<dbReference type="Pfam" id="PF21082">
    <property type="entry name" value="MS_channel_3rd"/>
    <property type="match status" value="1"/>
</dbReference>
<dbReference type="EMBL" id="JAESWC010000019">
    <property type="protein sequence ID" value="MBL4938416.1"/>
    <property type="molecule type" value="Genomic_DNA"/>
</dbReference>
<evidence type="ECO:0000256" key="7">
    <source>
        <dbReference type="SAM" id="Phobius"/>
    </source>
</evidence>
<reference evidence="10 11" key="1">
    <citation type="submission" date="2021-01" db="EMBL/GenBank/DDBJ databases">
        <title>Genome public.</title>
        <authorList>
            <person name="Liu C."/>
            <person name="Sun Q."/>
        </authorList>
    </citation>
    <scope>NUCLEOTIDE SEQUENCE [LARGE SCALE GENOMIC DNA]</scope>
    <source>
        <strain evidence="10 11">YIM B02515</strain>
    </source>
</reference>
<name>A0ABS1TGC4_9CLOT</name>
<organism evidence="10 11">
    <name type="scientific">Clostridium rhizosphaerae</name>
    <dbReference type="NCBI Taxonomy" id="2803861"/>
    <lineage>
        <taxon>Bacteria</taxon>
        <taxon>Bacillati</taxon>
        <taxon>Bacillota</taxon>
        <taxon>Clostridia</taxon>
        <taxon>Eubacteriales</taxon>
        <taxon>Clostridiaceae</taxon>
        <taxon>Clostridium</taxon>
    </lineage>
</organism>
<comment type="subcellular location">
    <subcellularLocation>
        <location evidence="1">Cell membrane</location>
        <topology evidence="1">Multi-pass membrane protein</topology>
    </subcellularLocation>
</comment>
<dbReference type="InterPro" id="IPR011014">
    <property type="entry name" value="MscS_channel_TM-2"/>
</dbReference>
<keyword evidence="11" id="KW-1185">Reference proteome</keyword>
<dbReference type="Pfam" id="PF00924">
    <property type="entry name" value="MS_channel_2nd"/>
    <property type="match status" value="1"/>
</dbReference>
<dbReference type="InterPro" id="IPR006685">
    <property type="entry name" value="MscS_channel_2nd"/>
</dbReference>
<dbReference type="PANTHER" id="PTHR30460">
    <property type="entry name" value="MODERATE CONDUCTANCE MECHANOSENSITIVE CHANNEL YBIO"/>
    <property type="match status" value="1"/>
</dbReference>
<dbReference type="Gene3D" id="1.10.287.1260">
    <property type="match status" value="1"/>
</dbReference>
<keyword evidence="4 7" id="KW-0812">Transmembrane</keyword>
<dbReference type="Gene3D" id="2.30.30.60">
    <property type="match status" value="1"/>
</dbReference>
<dbReference type="InterPro" id="IPR045276">
    <property type="entry name" value="YbiO_bact"/>
</dbReference>
<evidence type="ECO:0000256" key="4">
    <source>
        <dbReference type="ARBA" id="ARBA00022692"/>
    </source>
</evidence>
<keyword evidence="6 7" id="KW-0472">Membrane</keyword>
<protein>
    <submittedName>
        <fullName evidence="10">Mechanosensitive ion channel family protein</fullName>
    </submittedName>
</protein>
<evidence type="ECO:0000256" key="6">
    <source>
        <dbReference type="ARBA" id="ARBA00023136"/>
    </source>
</evidence>
<gene>
    <name evidence="10" type="ORF">JK636_22140</name>
</gene>
<evidence type="ECO:0000256" key="5">
    <source>
        <dbReference type="ARBA" id="ARBA00022989"/>
    </source>
</evidence>
<dbReference type="SUPFAM" id="SSF50182">
    <property type="entry name" value="Sm-like ribonucleoproteins"/>
    <property type="match status" value="1"/>
</dbReference>